<evidence type="ECO:0000256" key="1">
    <source>
        <dbReference type="SAM" id="MobiDB-lite"/>
    </source>
</evidence>
<dbReference type="eggNOG" id="COG1520">
    <property type="taxonomic scope" value="Bacteria"/>
</dbReference>
<evidence type="ECO:0000313" key="4">
    <source>
        <dbReference type="EMBL" id="AEG45607.1"/>
    </source>
</evidence>
<proteinExistence type="predicted"/>
<organism evidence="5">
    <name type="scientific">Isoptericola variabilis (strain 225)</name>
    <dbReference type="NCBI Taxonomy" id="743718"/>
    <lineage>
        <taxon>Bacteria</taxon>
        <taxon>Bacillati</taxon>
        <taxon>Actinomycetota</taxon>
        <taxon>Actinomycetes</taxon>
        <taxon>Micrococcales</taxon>
        <taxon>Promicromonosporaceae</taxon>
        <taxon>Isoptericola</taxon>
    </lineage>
</organism>
<keyword evidence="2" id="KW-1133">Transmembrane helix</keyword>
<sequence length="557" mass="58835">MGRRRDADDGVFTFEIVPGDGHDPRRSAPEAADLPDGGAAVVHLERVEPDPEPEAGPARGPRTPHAQRWLVAVLVLVLGAVGAVAIDVVGDRNRAAALRVASGGVLDLSRPPAVTWDVRADDRAPGGLVAVMGGAAVIQRYDDLEGVDLDTGERRWSVRLPDRTSECGGGYGLWDQRARIVPSRLLVCLSGRAEERTVVVVDAEGGVVSRRPLEVADDLVRPAPHGAVVTASWVGQASEPDVGLTGDPAAGDVQVDGEIADGYDAEVRLLDAVTGEVRWERMVEFEPVLDGYRCVEYTNGGRDAEVDLRGELRVASAGDLLWVFGCGIDAWFTPAGERLEVVAGVGPSSHGAAVRALDGGGYVGSATGGRVGSVPEGDRLLGRDGQVRRELGGHLLVPRASDGGRGGVHLVRVGDETHAVDDEGRVLWVRGTRVVALLAQAGGIAVVTDALGRVAGLDLDTGREIWSHDDLLADVEGERVWGSVSDRVQSVFTDGRRMALVWPALDQEQIAAHWAAVDVATGELVWTSMLEHDAWGIDLAADGRLLRWSPTAIVGLG</sequence>
<gene>
    <name evidence="4" type="ordered locus">Isova_2922</name>
</gene>
<feature type="region of interest" description="Disordered" evidence="1">
    <location>
        <begin position="1"/>
        <end position="36"/>
    </location>
</feature>
<protein>
    <submittedName>
        <fullName evidence="4">Pyrrolo-quinoline quinone repeat-containing protein</fullName>
    </submittedName>
</protein>
<evidence type="ECO:0000256" key="2">
    <source>
        <dbReference type="SAM" id="Phobius"/>
    </source>
</evidence>
<feature type="transmembrane region" description="Helical" evidence="2">
    <location>
        <begin position="69"/>
        <end position="90"/>
    </location>
</feature>
<accession>F6FW63</accession>
<keyword evidence="2" id="KW-0812">Transmembrane</keyword>
<evidence type="ECO:0000313" key="5">
    <source>
        <dbReference type="Proteomes" id="UP000009236"/>
    </source>
</evidence>
<dbReference type="EMBL" id="CP002810">
    <property type="protein sequence ID" value="AEG45607.1"/>
    <property type="molecule type" value="Genomic_DNA"/>
</dbReference>
<keyword evidence="5" id="KW-1185">Reference proteome</keyword>
<dbReference type="HOGENOM" id="CLU_488993_0_0_11"/>
<dbReference type="AlphaFoldDB" id="F6FW63"/>
<evidence type="ECO:0000259" key="3">
    <source>
        <dbReference type="Pfam" id="PF13360"/>
    </source>
</evidence>
<dbReference type="RefSeq" id="WP_013839997.1">
    <property type="nucleotide sequence ID" value="NC_015588.1"/>
</dbReference>
<feature type="domain" description="Pyrrolo-quinoline quinone repeat" evidence="3">
    <location>
        <begin position="113"/>
        <end position="284"/>
    </location>
</feature>
<reference evidence="4 5" key="1">
    <citation type="submission" date="2011-05" db="EMBL/GenBank/DDBJ databases">
        <title>Complete sequence of Isoptericola variabilis 225.</title>
        <authorList>
            <consortium name="US DOE Joint Genome Institute"/>
            <person name="Lucas S."/>
            <person name="Han J."/>
            <person name="Lapidus A."/>
            <person name="Cheng J.-F."/>
            <person name="Goodwin L."/>
            <person name="Pitluck S."/>
            <person name="Peters L."/>
            <person name="Mikhailova N."/>
            <person name="Zeytun A."/>
            <person name="Han C."/>
            <person name="Tapia R."/>
            <person name="Land M."/>
            <person name="Hauser L."/>
            <person name="Kyrpides N."/>
            <person name="Ivanova N."/>
            <person name="Pagani I."/>
            <person name="Siebers A."/>
            <person name="Allgaier M."/>
            <person name="Thelen M."/>
            <person name="Hugenholtz P."/>
            <person name="Gladden J."/>
            <person name="Woyke T."/>
        </authorList>
    </citation>
    <scope>NUCLEOTIDE SEQUENCE [LARGE SCALE GENOMIC DNA]</scope>
    <source>
        <strain evidence="5">225</strain>
    </source>
</reference>
<dbReference type="InterPro" id="IPR011047">
    <property type="entry name" value="Quinoprotein_ADH-like_sf"/>
</dbReference>
<dbReference type="InterPro" id="IPR002372">
    <property type="entry name" value="PQQ_rpt_dom"/>
</dbReference>
<dbReference type="SUPFAM" id="SSF50998">
    <property type="entry name" value="Quinoprotein alcohol dehydrogenase-like"/>
    <property type="match status" value="1"/>
</dbReference>
<keyword evidence="2" id="KW-0472">Membrane</keyword>
<name>F6FW63_ISOV2</name>
<dbReference type="Pfam" id="PF13360">
    <property type="entry name" value="PQQ_2"/>
    <property type="match status" value="1"/>
</dbReference>
<dbReference type="KEGG" id="iva:Isova_2922"/>
<dbReference type="Gene3D" id="2.140.10.10">
    <property type="entry name" value="Quinoprotein alcohol dehydrogenase-like superfamily"/>
    <property type="match status" value="1"/>
</dbReference>
<dbReference type="Proteomes" id="UP000009236">
    <property type="component" value="Chromosome"/>
</dbReference>